<dbReference type="AlphaFoldDB" id="A0A7I4XZR4"/>
<feature type="region of interest" description="Disordered" evidence="1">
    <location>
        <begin position="259"/>
        <end position="281"/>
    </location>
</feature>
<dbReference type="WBParaSite" id="HCON_00034110-00001">
    <property type="protein sequence ID" value="HCON_00034110-00001"/>
    <property type="gene ID" value="HCON_00034110"/>
</dbReference>
<evidence type="ECO:0000256" key="1">
    <source>
        <dbReference type="SAM" id="MobiDB-lite"/>
    </source>
</evidence>
<organism evidence="4 5">
    <name type="scientific">Haemonchus contortus</name>
    <name type="common">Barber pole worm</name>
    <dbReference type="NCBI Taxonomy" id="6289"/>
    <lineage>
        <taxon>Eukaryota</taxon>
        <taxon>Metazoa</taxon>
        <taxon>Ecdysozoa</taxon>
        <taxon>Nematoda</taxon>
        <taxon>Chromadorea</taxon>
        <taxon>Rhabditida</taxon>
        <taxon>Rhabditina</taxon>
        <taxon>Rhabditomorpha</taxon>
        <taxon>Strongyloidea</taxon>
        <taxon>Trichostrongylidae</taxon>
        <taxon>Haemonchus</taxon>
    </lineage>
</organism>
<reference evidence="5" key="1">
    <citation type="submission" date="2020-12" db="UniProtKB">
        <authorList>
            <consortium name="WormBaseParasite"/>
        </authorList>
    </citation>
    <scope>IDENTIFICATION</scope>
    <source>
        <strain evidence="5">MHco3</strain>
    </source>
</reference>
<keyword evidence="4" id="KW-1185">Reference proteome</keyword>
<name>A0A7I4XZR4_HAECO</name>
<dbReference type="OMA" id="ERSHAYC"/>
<feature type="domain" description="SAM" evidence="2">
    <location>
        <begin position="313"/>
        <end position="366"/>
    </location>
</feature>
<evidence type="ECO:0000259" key="3">
    <source>
        <dbReference type="Pfam" id="PF25416"/>
    </source>
</evidence>
<sequence length="476" mass="53224">MEPSPNYEEPMAAFEVCPAIMGLPPAASHSTTPPLDAHMLLEGAMTPTEEMAVSPLERSPSRENVFVGQRYTNKNGKPNILIFHLPDGSCYSFGFLQSKTQFDYYTCNECKKIKGACFRYKVIGDEFITNPHSNHLCTPLDAETEIAKRLRNQTRPRLSGTKASERKRTPANPRPPNEPAHGNGEETSIAENHTARGRAAARKRSKKTVEKNRRAVKPGTIFKSNSQSNVVKKARKTSLPISKRRKVCDATVVTENSTEQSVEHVSSNTSNSALPSLSSSYVRKDSRSNSVEILNVVVPEEVNKSTIHPNLTSSEVHRFLESLELDQYKARFTGFTLQGLSILTPDELMSMGLERSHAYCIYSTLKSRTENTFKDPTNKQMEQRGGLSIYVAESNNFSGELLYKLVYLKQTTRDELYSALKNCDIIRKSGRTRMFFVGPAGIKVQMSDDVISMWKSESVFAISSVNGVYHIQSMTR</sequence>
<feature type="region of interest" description="Disordered" evidence="1">
    <location>
        <begin position="150"/>
        <end position="237"/>
    </location>
</feature>
<evidence type="ECO:0000313" key="4">
    <source>
        <dbReference type="Proteomes" id="UP000025227"/>
    </source>
</evidence>
<proteinExistence type="predicted"/>
<dbReference type="InterPro" id="IPR057520">
    <property type="entry name" value="GRHL1/CP2_C"/>
</dbReference>
<feature type="domain" description="GRHL1/CP2 C-terminal" evidence="3">
    <location>
        <begin position="388"/>
        <end position="463"/>
    </location>
</feature>
<dbReference type="Pfam" id="PF25416">
    <property type="entry name" value="GRHL1_C"/>
    <property type="match status" value="1"/>
</dbReference>
<dbReference type="OrthoDB" id="5874937at2759"/>
<evidence type="ECO:0000313" key="5">
    <source>
        <dbReference type="WBParaSite" id="HCON_00034110-00001"/>
    </source>
</evidence>
<dbReference type="InterPro" id="IPR001660">
    <property type="entry name" value="SAM"/>
</dbReference>
<feature type="compositionally biased region" description="Low complexity" evidence="1">
    <location>
        <begin position="266"/>
        <end position="280"/>
    </location>
</feature>
<protein>
    <submittedName>
        <fullName evidence="5">SAM domain-containing protein</fullName>
    </submittedName>
</protein>
<dbReference type="InterPro" id="IPR013761">
    <property type="entry name" value="SAM/pointed_sf"/>
</dbReference>
<accession>A0A7I4XZR4</accession>
<dbReference type="Pfam" id="PF00536">
    <property type="entry name" value="SAM_1"/>
    <property type="match status" value="1"/>
</dbReference>
<feature type="compositionally biased region" description="Basic residues" evidence="1">
    <location>
        <begin position="195"/>
        <end position="206"/>
    </location>
</feature>
<evidence type="ECO:0000259" key="2">
    <source>
        <dbReference type="Pfam" id="PF00536"/>
    </source>
</evidence>
<dbReference type="Proteomes" id="UP000025227">
    <property type="component" value="Unplaced"/>
</dbReference>
<dbReference type="SUPFAM" id="SSF47769">
    <property type="entry name" value="SAM/Pointed domain"/>
    <property type="match status" value="1"/>
</dbReference>